<sequence length="58" mass="6390">LAALMECWRAARSDSRNVGESPSIGRTQVHWTVIWKLIGVTPVAIREVLMQDGVKAVS</sequence>
<keyword evidence="2" id="KW-1185">Reference proteome</keyword>
<comment type="caution">
    <text evidence="1">The sequence shown here is derived from an EMBL/GenBank/DDBJ whole genome shotgun (WGS) entry which is preliminary data.</text>
</comment>
<organism evidence="1 2">
    <name type="scientific">Datura stramonium</name>
    <name type="common">Jimsonweed</name>
    <name type="synonym">Common thornapple</name>
    <dbReference type="NCBI Taxonomy" id="4076"/>
    <lineage>
        <taxon>Eukaryota</taxon>
        <taxon>Viridiplantae</taxon>
        <taxon>Streptophyta</taxon>
        <taxon>Embryophyta</taxon>
        <taxon>Tracheophyta</taxon>
        <taxon>Spermatophyta</taxon>
        <taxon>Magnoliopsida</taxon>
        <taxon>eudicotyledons</taxon>
        <taxon>Gunneridae</taxon>
        <taxon>Pentapetalae</taxon>
        <taxon>asterids</taxon>
        <taxon>lamiids</taxon>
        <taxon>Solanales</taxon>
        <taxon>Solanaceae</taxon>
        <taxon>Solanoideae</taxon>
        <taxon>Datureae</taxon>
        <taxon>Datura</taxon>
    </lineage>
</organism>
<protein>
    <submittedName>
        <fullName evidence="1">Uncharacterized protein</fullName>
    </submittedName>
</protein>
<proteinExistence type="predicted"/>
<accession>A0ABS8TGY1</accession>
<reference evidence="1 2" key="1">
    <citation type="journal article" date="2021" name="BMC Genomics">
        <title>Datura genome reveals duplications of psychoactive alkaloid biosynthetic genes and high mutation rate following tissue culture.</title>
        <authorList>
            <person name="Rajewski A."/>
            <person name="Carter-House D."/>
            <person name="Stajich J."/>
            <person name="Litt A."/>
        </authorList>
    </citation>
    <scope>NUCLEOTIDE SEQUENCE [LARGE SCALE GENOMIC DNA]</scope>
    <source>
        <strain evidence="1">AR-01</strain>
    </source>
</reference>
<dbReference type="Proteomes" id="UP000823775">
    <property type="component" value="Unassembled WGS sequence"/>
</dbReference>
<evidence type="ECO:0000313" key="2">
    <source>
        <dbReference type="Proteomes" id="UP000823775"/>
    </source>
</evidence>
<dbReference type="EMBL" id="JACEIK010001568">
    <property type="protein sequence ID" value="MCD7470438.1"/>
    <property type="molecule type" value="Genomic_DNA"/>
</dbReference>
<evidence type="ECO:0000313" key="1">
    <source>
        <dbReference type="EMBL" id="MCD7470438.1"/>
    </source>
</evidence>
<name>A0ABS8TGY1_DATST</name>
<feature type="non-terminal residue" evidence="1">
    <location>
        <position position="1"/>
    </location>
</feature>
<gene>
    <name evidence="1" type="ORF">HAX54_010318</name>
</gene>